<dbReference type="Proteomes" id="UP001054945">
    <property type="component" value="Unassembled WGS sequence"/>
</dbReference>
<comment type="caution">
    <text evidence="1">The sequence shown here is derived from an EMBL/GenBank/DDBJ whole genome shotgun (WGS) entry which is preliminary data.</text>
</comment>
<name>A0AAV4NX69_CAEEX</name>
<accession>A0AAV4NX69</accession>
<proteinExistence type="predicted"/>
<dbReference type="AlphaFoldDB" id="A0AAV4NX69"/>
<evidence type="ECO:0000313" key="1">
    <source>
        <dbReference type="EMBL" id="GIX88340.1"/>
    </source>
</evidence>
<dbReference type="EMBL" id="BPLR01003754">
    <property type="protein sequence ID" value="GIX88340.1"/>
    <property type="molecule type" value="Genomic_DNA"/>
</dbReference>
<sequence length="186" mass="21100">MAFATVGHKSCFSQNVKINPGDIARLPVPLPAPVKNWSSSNVEHMDMISRSMSQCFHNIEGFEKNQRLAEKDNTCLVTRKLPGYFTEDVCGTVCDMDNLNIGRWNHAPVPPGYQQEIRSRSMNNIAIQKAADNGLMEMPTKHLVSTTTQTPRNPLAAEKRQLYSEVCRRRKKWNNMSKTAAERSEY</sequence>
<organism evidence="1 2">
    <name type="scientific">Caerostris extrusa</name>
    <name type="common">Bark spider</name>
    <name type="synonym">Caerostris bankana</name>
    <dbReference type="NCBI Taxonomy" id="172846"/>
    <lineage>
        <taxon>Eukaryota</taxon>
        <taxon>Metazoa</taxon>
        <taxon>Ecdysozoa</taxon>
        <taxon>Arthropoda</taxon>
        <taxon>Chelicerata</taxon>
        <taxon>Arachnida</taxon>
        <taxon>Araneae</taxon>
        <taxon>Araneomorphae</taxon>
        <taxon>Entelegynae</taxon>
        <taxon>Araneoidea</taxon>
        <taxon>Araneidae</taxon>
        <taxon>Caerostris</taxon>
    </lineage>
</organism>
<reference evidence="1 2" key="1">
    <citation type="submission" date="2021-06" db="EMBL/GenBank/DDBJ databases">
        <title>Caerostris extrusa draft genome.</title>
        <authorList>
            <person name="Kono N."/>
            <person name="Arakawa K."/>
        </authorList>
    </citation>
    <scope>NUCLEOTIDE SEQUENCE [LARGE SCALE GENOMIC DNA]</scope>
</reference>
<keyword evidence="2" id="KW-1185">Reference proteome</keyword>
<gene>
    <name evidence="1" type="ORF">CEXT_763031</name>
</gene>
<protein>
    <submittedName>
        <fullName evidence="1">Uncharacterized protein</fullName>
    </submittedName>
</protein>
<evidence type="ECO:0000313" key="2">
    <source>
        <dbReference type="Proteomes" id="UP001054945"/>
    </source>
</evidence>